<keyword evidence="1" id="KW-0812">Transmembrane</keyword>
<organism evidence="2 3">
    <name type="scientific">Aurantimonas marianensis</name>
    <dbReference type="NCBI Taxonomy" id="2920428"/>
    <lineage>
        <taxon>Bacteria</taxon>
        <taxon>Pseudomonadati</taxon>
        <taxon>Pseudomonadota</taxon>
        <taxon>Alphaproteobacteria</taxon>
        <taxon>Hyphomicrobiales</taxon>
        <taxon>Aurantimonadaceae</taxon>
        <taxon>Aurantimonas</taxon>
    </lineage>
</organism>
<proteinExistence type="predicted"/>
<protein>
    <submittedName>
        <fullName evidence="2">Uncharacterized protein</fullName>
    </submittedName>
</protein>
<gene>
    <name evidence="2" type="ORF">MJ956_17160</name>
</gene>
<keyword evidence="3" id="KW-1185">Reference proteome</keyword>
<dbReference type="EMBL" id="JALHBS010000109">
    <property type="protein sequence ID" value="MCP3056862.1"/>
    <property type="molecule type" value="Genomic_DNA"/>
</dbReference>
<dbReference type="AlphaFoldDB" id="A0A9X2KJP5"/>
<dbReference type="RefSeq" id="WP_253965660.1">
    <property type="nucleotide sequence ID" value="NZ_JALHBS010000109.1"/>
</dbReference>
<keyword evidence="1" id="KW-0472">Membrane</keyword>
<accession>A0A9X2KJP5</accession>
<reference evidence="2" key="1">
    <citation type="submission" date="2022-03" db="EMBL/GenBank/DDBJ databases">
        <title>Aurantimonas Liuensis sp. Nov., isolated from the hadal seawater of the Mariana Trench.</title>
        <authorList>
            <person name="Liu R."/>
        </authorList>
    </citation>
    <scope>NUCLEOTIDE SEQUENCE</scope>
    <source>
        <strain evidence="2">LRZ36</strain>
    </source>
</reference>
<dbReference type="Proteomes" id="UP001155220">
    <property type="component" value="Unassembled WGS sequence"/>
</dbReference>
<name>A0A9X2KJP5_9HYPH</name>
<evidence type="ECO:0000313" key="2">
    <source>
        <dbReference type="EMBL" id="MCP3056862.1"/>
    </source>
</evidence>
<evidence type="ECO:0000256" key="1">
    <source>
        <dbReference type="SAM" id="Phobius"/>
    </source>
</evidence>
<feature type="transmembrane region" description="Helical" evidence="1">
    <location>
        <begin position="26"/>
        <end position="45"/>
    </location>
</feature>
<sequence>MRDFEVDDELEGGRRPSDTIVEIRTGLLRATFLFGSIALALALIITPAAKRGADYVVSTAAPQIDVMATGSIGGANRYTVRRSVLQRSGSRPCVIFSDGGSTGAC</sequence>
<keyword evidence="1" id="KW-1133">Transmembrane helix</keyword>
<evidence type="ECO:0000313" key="3">
    <source>
        <dbReference type="Proteomes" id="UP001155220"/>
    </source>
</evidence>
<comment type="caution">
    <text evidence="2">The sequence shown here is derived from an EMBL/GenBank/DDBJ whole genome shotgun (WGS) entry which is preliminary data.</text>
</comment>